<dbReference type="PANTHER" id="PTHR30204:SF58">
    <property type="entry name" value="HTH-TYPE TRANSCRIPTIONAL REGULATOR YFMP"/>
    <property type="match status" value="1"/>
</dbReference>
<accession>A0AA35W8U6</accession>
<feature type="domain" description="HTH merR-type" evidence="3">
    <location>
        <begin position="1"/>
        <end position="61"/>
    </location>
</feature>
<evidence type="ECO:0000256" key="1">
    <source>
        <dbReference type="ARBA" id="ARBA00023125"/>
    </source>
</evidence>
<dbReference type="InterPro" id="IPR009061">
    <property type="entry name" value="DNA-bd_dom_put_sf"/>
</dbReference>
<keyword evidence="1" id="KW-0238">DNA-binding</keyword>
<dbReference type="AlphaFoldDB" id="A0AA35W8U6"/>
<gene>
    <name evidence="4" type="ORF">GBAR_LOCUS7975</name>
</gene>
<proteinExistence type="predicted"/>
<sequence length="98" mass="11292">MVGLHAQTLRYYERVGLIWPSRTNGRQRLYSQADIDRLRRIKTFTEDMGVNLAGAEVALKLMARIDELEREVKSLSATIEELHLQSDSVPPTARRRPE</sequence>
<dbReference type="Pfam" id="PF13411">
    <property type="entry name" value="MerR_1"/>
    <property type="match status" value="1"/>
</dbReference>
<dbReference type="EMBL" id="CASHTH010001184">
    <property type="protein sequence ID" value="CAI8012428.1"/>
    <property type="molecule type" value="Genomic_DNA"/>
</dbReference>
<keyword evidence="5" id="KW-1185">Reference proteome</keyword>
<dbReference type="PROSITE" id="PS50937">
    <property type="entry name" value="HTH_MERR_2"/>
    <property type="match status" value="1"/>
</dbReference>
<dbReference type="InterPro" id="IPR000551">
    <property type="entry name" value="MerR-type_HTH_dom"/>
</dbReference>
<evidence type="ECO:0000313" key="4">
    <source>
        <dbReference type="EMBL" id="CAI8012428.1"/>
    </source>
</evidence>
<keyword evidence="4" id="KW-0346">Stress response</keyword>
<comment type="caution">
    <text evidence="4">The sequence shown here is derived from an EMBL/GenBank/DDBJ whole genome shotgun (WGS) entry which is preliminary data.</text>
</comment>
<name>A0AA35W8U6_GEOBA</name>
<evidence type="ECO:0000259" key="3">
    <source>
        <dbReference type="PROSITE" id="PS50937"/>
    </source>
</evidence>
<dbReference type="InterPro" id="IPR047057">
    <property type="entry name" value="MerR_fam"/>
</dbReference>
<dbReference type="GO" id="GO:0003700">
    <property type="term" value="F:DNA-binding transcription factor activity"/>
    <property type="evidence" value="ECO:0007669"/>
    <property type="project" value="InterPro"/>
</dbReference>
<evidence type="ECO:0000256" key="2">
    <source>
        <dbReference type="SAM" id="Coils"/>
    </source>
</evidence>
<dbReference type="GO" id="GO:0003677">
    <property type="term" value="F:DNA binding"/>
    <property type="evidence" value="ECO:0007669"/>
    <property type="project" value="UniProtKB-KW"/>
</dbReference>
<dbReference type="PANTHER" id="PTHR30204">
    <property type="entry name" value="REDOX-CYCLING DRUG-SENSING TRANSCRIPTIONAL ACTIVATOR SOXR"/>
    <property type="match status" value="1"/>
</dbReference>
<dbReference type="SMART" id="SM00422">
    <property type="entry name" value="HTH_MERR"/>
    <property type="match status" value="1"/>
</dbReference>
<dbReference type="Gene3D" id="1.10.1660.10">
    <property type="match status" value="1"/>
</dbReference>
<dbReference type="SUPFAM" id="SSF46955">
    <property type="entry name" value="Putative DNA-binding domain"/>
    <property type="match status" value="1"/>
</dbReference>
<feature type="coiled-coil region" evidence="2">
    <location>
        <begin position="58"/>
        <end position="85"/>
    </location>
</feature>
<organism evidence="4 5">
    <name type="scientific">Geodia barretti</name>
    <name type="common">Barrett's horny sponge</name>
    <dbReference type="NCBI Taxonomy" id="519541"/>
    <lineage>
        <taxon>Eukaryota</taxon>
        <taxon>Metazoa</taxon>
        <taxon>Porifera</taxon>
        <taxon>Demospongiae</taxon>
        <taxon>Heteroscleromorpha</taxon>
        <taxon>Tetractinellida</taxon>
        <taxon>Astrophorina</taxon>
        <taxon>Geodiidae</taxon>
        <taxon>Geodia</taxon>
    </lineage>
</organism>
<keyword evidence="2" id="KW-0175">Coiled coil</keyword>
<protein>
    <submittedName>
        <fullName evidence="4">Heat shock protein HspR</fullName>
    </submittedName>
</protein>
<dbReference type="Proteomes" id="UP001174909">
    <property type="component" value="Unassembled WGS sequence"/>
</dbReference>
<evidence type="ECO:0000313" key="5">
    <source>
        <dbReference type="Proteomes" id="UP001174909"/>
    </source>
</evidence>
<reference evidence="4" key="1">
    <citation type="submission" date="2023-03" db="EMBL/GenBank/DDBJ databases">
        <authorList>
            <person name="Steffen K."/>
            <person name="Cardenas P."/>
        </authorList>
    </citation>
    <scope>NUCLEOTIDE SEQUENCE</scope>
</reference>